<comment type="caution">
    <text evidence="1">The sequence shown here is derived from an EMBL/GenBank/DDBJ whole genome shotgun (WGS) entry which is preliminary data.</text>
</comment>
<dbReference type="AlphaFoldDB" id="A0A8X6TDG0"/>
<organism evidence="1 2">
    <name type="scientific">Nephila pilipes</name>
    <name type="common">Giant wood spider</name>
    <name type="synonym">Nephila maculata</name>
    <dbReference type="NCBI Taxonomy" id="299642"/>
    <lineage>
        <taxon>Eukaryota</taxon>
        <taxon>Metazoa</taxon>
        <taxon>Ecdysozoa</taxon>
        <taxon>Arthropoda</taxon>
        <taxon>Chelicerata</taxon>
        <taxon>Arachnida</taxon>
        <taxon>Araneae</taxon>
        <taxon>Araneomorphae</taxon>
        <taxon>Entelegynae</taxon>
        <taxon>Araneoidea</taxon>
        <taxon>Nephilidae</taxon>
        <taxon>Nephila</taxon>
    </lineage>
</organism>
<name>A0A8X6TDG0_NEPPI</name>
<reference evidence="1" key="1">
    <citation type="submission" date="2020-08" db="EMBL/GenBank/DDBJ databases">
        <title>Multicomponent nature underlies the extraordinary mechanical properties of spider dragline silk.</title>
        <authorList>
            <person name="Kono N."/>
            <person name="Nakamura H."/>
            <person name="Mori M."/>
            <person name="Yoshida Y."/>
            <person name="Ohtoshi R."/>
            <person name="Malay A.D."/>
            <person name="Moran D.A.P."/>
            <person name="Tomita M."/>
            <person name="Numata K."/>
            <person name="Arakawa K."/>
        </authorList>
    </citation>
    <scope>NUCLEOTIDE SEQUENCE</scope>
</reference>
<evidence type="ECO:0000313" key="2">
    <source>
        <dbReference type="Proteomes" id="UP000887013"/>
    </source>
</evidence>
<accession>A0A8X6TDG0</accession>
<dbReference type="EMBL" id="BMAW01102167">
    <property type="protein sequence ID" value="GFT02929.1"/>
    <property type="molecule type" value="Genomic_DNA"/>
</dbReference>
<keyword evidence="2" id="KW-1185">Reference proteome</keyword>
<sequence length="132" mass="15650">MLSPILFSLYKTDIEKIITERCEFGVFAEDIALRRPNPAVNIFESQIDFNLLNEWKFGKNTNQFSFPPKYIASLFTTDRRLFKYDPRAFMNDILLLLKRHPKYLNFVLNLDLACNKYVDVAWCRRTIEDLTS</sequence>
<proteinExistence type="predicted"/>
<protein>
    <submittedName>
        <fullName evidence="1">Uncharacterized protein</fullName>
    </submittedName>
</protein>
<evidence type="ECO:0000313" key="1">
    <source>
        <dbReference type="EMBL" id="GFT02929.1"/>
    </source>
</evidence>
<dbReference type="Proteomes" id="UP000887013">
    <property type="component" value="Unassembled WGS sequence"/>
</dbReference>
<gene>
    <name evidence="1" type="ORF">NPIL_666191</name>
</gene>